<dbReference type="EMBL" id="SMAD01000008">
    <property type="protein sequence ID" value="TCS86318.1"/>
    <property type="molecule type" value="Genomic_DNA"/>
</dbReference>
<keyword evidence="1" id="KW-1133">Transmembrane helix</keyword>
<keyword evidence="3" id="KW-1185">Reference proteome</keyword>
<keyword evidence="1" id="KW-0812">Transmembrane</keyword>
<dbReference type="OrthoDB" id="9763076at2"/>
<name>A0A4R3KP27_9SPHI</name>
<protein>
    <recommendedName>
        <fullName evidence="4">VWA domain-containing protein</fullName>
    </recommendedName>
</protein>
<keyword evidence="1" id="KW-0472">Membrane</keyword>
<dbReference type="RefSeq" id="WP_132129720.1">
    <property type="nucleotide sequence ID" value="NZ_SMAD01000008.1"/>
</dbReference>
<evidence type="ECO:0000313" key="2">
    <source>
        <dbReference type="EMBL" id="TCS86318.1"/>
    </source>
</evidence>
<dbReference type="SUPFAM" id="SSF52317">
    <property type="entry name" value="Class I glutamine amidotransferase-like"/>
    <property type="match status" value="1"/>
</dbReference>
<organism evidence="2 3">
    <name type="scientific">Anseongella ginsenosidimutans</name>
    <dbReference type="NCBI Taxonomy" id="496056"/>
    <lineage>
        <taxon>Bacteria</taxon>
        <taxon>Pseudomonadati</taxon>
        <taxon>Bacteroidota</taxon>
        <taxon>Sphingobacteriia</taxon>
        <taxon>Sphingobacteriales</taxon>
        <taxon>Sphingobacteriaceae</taxon>
        <taxon>Anseongella</taxon>
    </lineage>
</organism>
<feature type="transmembrane region" description="Helical" evidence="1">
    <location>
        <begin position="42"/>
        <end position="64"/>
    </location>
</feature>
<evidence type="ECO:0000256" key="1">
    <source>
        <dbReference type="SAM" id="Phobius"/>
    </source>
</evidence>
<sequence>MDLSLVFNGVSPWWILLCILAGFGYGWFLYRKETHLSPILQRLLFSFRTLAVALIAFLLLSPLLKNISRTTEKPIVVIAQDNSSSILLDEKNRAWYTGRLPGLLNGLKSKLQDEYEVQFYHFSEQPKAGLQTDFSGKQTDISLLIREIKTRFAGRNLGGVVLLSDGIYNKGSNPLYEMKGLDAPFYTVALGDTISQKDLLVSSVDHNQVVFLGNDFRIIVNIEAVGSAGANSRLTVLHKGKTVFSKVIDINDSDFRLSIPVDLTAAEKGRQKYVIGLTPLAGEVTEKNNTATIFTEVLDNRQKILLLAAAAHPDLGALKQALESNQQYEVDIRLATSGLNDLQIKPYSLVILHQLPSASHQLPALLQAIRQEQLPAWYITGNQTDLAALSRAQEAVAFSRFNGSYNEVFAVADPSFYLFTIPGEIRNRFSAFPPLTAPFCEISPKGPAVTLFSQRIGTVATERPLMLFSTLEGTRTAWLFGEGIWRWRLHDFRLNGNHDAVNSLVNMTVQYLAAREDTRRFRLSMPKAVFSENEKVTFTAELYNESYEAVTGPDIRITIKDQQNNTFPFIFSKGTNRYHLDAGILPAGEYTYIAEVKLGGETSRASGTFVIVPQHAEELQTTANHQLLFSIAENSGGQMLYPAETDRLYELISEKETISPVIYEQERYRELINLKWLFFLLLAFLGVEWLLRKQNGLY</sequence>
<reference evidence="2 3" key="1">
    <citation type="submission" date="2019-03" db="EMBL/GenBank/DDBJ databases">
        <title>Genomic Encyclopedia of Type Strains, Phase IV (KMG-IV): sequencing the most valuable type-strain genomes for metagenomic binning, comparative biology and taxonomic classification.</title>
        <authorList>
            <person name="Goeker M."/>
        </authorList>
    </citation>
    <scope>NUCLEOTIDE SEQUENCE [LARGE SCALE GENOMIC DNA]</scope>
    <source>
        <strain evidence="2 3">DSM 21100</strain>
    </source>
</reference>
<accession>A0A4R3KP27</accession>
<dbReference type="AlphaFoldDB" id="A0A4R3KP27"/>
<dbReference type="InterPro" id="IPR029062">
    <property type="entry name" value="Class_I_gatase-like"/>
</dbReference>
<gene>
    <name evidence="2" type="ORF">EDD80_108111</name>
</gene>
<dbReference type="PANTHER" id="PTHR37947">
    <property type="entry name" value="BLL2462 PROTEIN"/>
    <property type="match status" value="1"/>
</dbReference>
<comment type="caution">
    <text evidence="2">The sequence shown here is derived from an EMBL/GenBank/DDBJ whole genome shotgun (WGS) entry which is preliminary data.</text>
</comment>
<proteinExistence type="predicted"/>
<dbReference type="Proteomes" id="UP000295807">
    <property type="component" value="Unassembled WGS sequence"/>
</dbReference>
<evidence type="ECO:0000313" key="3">
    <source>
        <dbReference type="Proteomes" id="UP000295807"/>
    </source>
</evidence>
<dbReference type="PANTHER" id="PTHR37947:SF1">
    <property type="entry name" value="BLL2462 PROTEIN"/>
    <property type="match status" value="1"/>
</dbReference>
<evidence type="ECO:0008006" key="4">
    <source>
        <dbReference type="Google" id="ProtNLM"/>
    </source>
</evidence>
<feature type="transmembrane region" description="Helical" evidence="1">
    <location>
        <begin position="12"/>
        <end position="30"/>
    </location>
</feature>